<accession>A0A2R6B0K6</accession>
<name>A0A2R6B0K6_9ARCH</name>
<dbReference type="Proteomes" id="UP000240490">
    <property type="component" value="Unassembled WGS sequence"/>
</dbReference>
<sequence length="288" mass="33197">MIDAIITYLPFYRVHELKDVFVDNWIQLGSKRAIAYVDNVYNDSQKALLTKILSPDLEELEIRTGNWGDRNATFLTIIKDCISEGIESIVVDSDNNLSSSFGRIDAALCEAGFSFYTVMEEDNPDLTKYLARSKLLGQVSVNGQRSISVYGYRVKGTWNGIFYIGRKQAVKLDATLLKRLDRTVINDVEKSLLRIPAQLRNYMSDEITLGFIYYYSGISRVPWIISSHHRHHGSTPSIDKDFRRLLSSTAICGFARRLPKRKYPRATWLYLRYKVAQLYYATTWFIKN</sequence>
<proteinExistence type="predicted"/>
<organism evidence="1 2">
    <name type="scientific">Candidatus Marsarchaeota G2 archaeon ECH_B_SAG-M15</name>
    <dbReference type="NCBI Taxonomy" id="1978162"/>
    <lineage>
        <taxon>Archaea</taxon>
        <taxon>Candidatus Marsarchaeota</taxon>
        <taxon>Candidatus Marsarchaeota group 2</taxon>
    </lineage>
</organism>
<dbReference type="AlphaFoldDB" id="A0A2R6B0K6"/>
<comment type="caution">
    <text evidence="1">The sequence shown here is derived from an EMBL/GenBank/DDBJ whole genome shotgun (WGS) entry which is preliminary data.</text>
</comment>
<evidence type="ECO:0008006" key="3">
    <source>
        <dbReference type="Google" id="ProtNLM"/>
    </source>
</evidence>
<gene>
    <name evidence="1" type="ORF">B9Q08_01685</name>
</gene>
<reference evidence="1 2" key="1">
    <citation type="submission" date="2017-04" db="EMBL/GenBank/DDBJ databases">
        <title>Novel microbial lineages endemic to geothermal iron-oxide mats fill important gaps in the evolutionary history of Archaea.</title>
        <authorList>
            <person name="Jay Z.J."/>
            <person name="Beam J.P."/>
            <person name="Dlakic M."/>
            <person name="Rusch D.B."/>
            <person name="Kozubal M.A."/>
            <person name="Inskeep W.P."/>
        </authorList>
    </citation>
    <scope>NUCLEOTIDE SEQUENCE [LARGE SCALE GENOMIC DNA]</scope>
    <source>
        <strain evidence="1">ECH_B_SAG-M15</strain>
    </source>
</reference>
<evidence type="ECO:0000313" key="2">
    <source>
        <dbReference type="Proteomes" id="UP000240490"/>
    </source>
</evidence>
<dbReference type="EMBL" id="NEXJ01000028">
    <property type="protein sequence ID" value="PSN92182.1"/>
    <property type="molecule type" value="Genomic_DNA"/>
</dbReference>
<protein>
    <recommendedName>
        <fullName evidence="3">Glycosyltransferase 2-like domain-containing protein</fullName>
    </recommendedName>
</protein>
<evidence type="ECO:0000313" key="1">
    <source>
        <dbReference type="EMBL" id="PSN92182.1"/>
    </source>
</evidence>